<feature type="chain" id="PRO_5047340656" evidence="1">
    <location>
        <begin position="32"/>
        <end position="152"/>
    </location>
</feature>
<dbReference type="Gene3D" id="2.40.50.90">
    <property type="match status" value="1"/>
</dbReference>
<evidence type="ECO:0000259" key="2">
    <source>
        <dbReference type="PROSITE" id="PS50830"/>
    </source>
</evidence>
<dbReference type="Proteomes" id="UP001557484">
    <property type="component" value="Unassembled WGS sequence"/>
</dbReference>
<evidence type="ECO:0000313" key="4">
    <source>
        <dbReference type="Proteomes" id="UP001557484"/>
    </source>
</evidence>
<keyword evidence="1" id="KW-0732">Signal</keyword>
<accession>A0ABV3TYA5</accession>
<proteinExistence type="predicted"/>
<evidence type="ECO:0000313" key="3">
    <source>
        <dbReference type="EMBL" id="MEX1666325.1"/>
    </source>
</evidence>
<dbReference type="RefSeq" id="WP_368376406.1">
    <property type="nucleotide sequence ID" value="NZ_JBFRYB010000001.1"/>
</dbReference>
<organism evidence="3 4">
    <name type="scientific">Zhongshania arctica</name>
    <dbReference type="NCBI Taxonomy" id="3238302"/>
    <lineage>
        <taxon>Bacteria</taxon>
        <taxon>Pseudomonadati</taxon>
        <taxon>Pseudomonadota</taxon>
        <taxon>Gammaproteobacteria</taxon>
        <taxon>Cellvibrionales</taxon>
        <taxon>Spongiibacteraceae</taxon>
        <taxon>Zhongshania</taxon>
    </lineage>
</organism>
<dbReference type="SMART" id="SM00318">
    <property type="entry name" value="SNc"/>
    <property type="match status" value="1"/>
</dbReference>
<dbReference type="InterPro" id="IPR035437">
    <property type="entry name" value="SNase_OB-fold_sf"/>
</dbReference>
<protein>
    <submittedName>
        <fullName evidence="3">Thermonuclease family protein</fullName>
    </submittedName>
</protein>
<comment type="caution">
    <text evidence="3">The sequence shown here is derived from an EMBL/GenBank/DDBJ whole genome shotgun (WGS) entry which is preliminary data.</text>
</comment>
<name>A0ABV3TYA5_9GAMM</name>
<feature type="domain" description="TNase-like" evidence="2">
    <location>
        <begin position="36"/>
        <end position="140"/>
    </location>
</feature>
<feature type="signal peptide" evidence="1">
    <location>
        <begin position="1"/>
        <end position="31"/>
    </location>
</feature>
<reference evidence="3 4" key="1">
    <citation type="journal article" date="2011" name="Int. J. Syst. Evol. Microbiol.">
        <title>Zhongshania antarctica gen. nov., sp. nov. and Zhongshania guokunii sp. nov., gammaproteobacteria respectively isolated from coastal attached (fast) ice and surface seawater of the Antarctic.</title>
        <authorList>
            <person name="Li H.J."/>
            <person name="Zhang X.Y."/>
            <person name="Chen C.X."/>
            <person name="Zhang Y.J."/>
            <person name="Gao Z.M."/>
            <person name="Yu Y."/>
            <person name="Chen X.L."/>
            <person name="Chen B."/>
            <person name="Zhang Y.Z."/>
        </authorList>
    </citation>
    <scope>NUCLEOTIDE SEQUENCE [LARGE SCALE GENOMIC DNA]</scope>
    <source>
        <strain evidence="3 4">R06B22</strain>
    </source>
</reference>
<dbReference type="EMBL" id="JBFRYB010000001">
    <property type="protein sequence ID" value="MEX1666325.1"/>
    <property type="molecule type" value="Genomic_DNA"/>
</dbReference>
<evidence type="ECO:0000256" key="1">
    <source>
        <dbReference type="SAM" id="SignalP"/>
    </source>
</evidence>
<dbReference type="SUPFAM" id="SSF50199">
    <property type="entry name" value="Staphylococcal nuclease"/>
    <property type="match status" value="1"/>
</dbReference>
<keyword evidence="4" id="KW-1185">Reference proteome</keyword>
<gene>
    <name evidence="3" type="ORF">AB4875_12595</name>
</gene>
<dbReference type="InterPro" id="IPR016071">
    <property type="entry name" value="Staphylococal_nuclease_OB-fold"/>
</dbReference>
<sequence>MPIPLAPATSLLLSKALSFLAACFFAMTLSAAEFGTATVASVRTIYDGDTFRVNISDWPAVVGESMPVRIKGIDTPELRGKCQSEKDAARAAKQFSVGRLREGKFIELRLIERDKYFRLLAEVWIDGVSLGEQLLNAGFAVPYDGGKKRVWC</sequence>
<dbReference type="Pfam" id="PF00565">
    <property type="entry name" value="SNase"/>
    <property type="match status" value="1"/>
</dbReference>
<dbReference type="PROSITE" id="PS50830">
    <property type="entry name" value="TNASE_3"/>
    <property type="match status" value="1"/>
</dbReference>